<dbReference type="HOGENOM" id="CLU_092388_0_0_5"/>
<reference evidence="1 2" key="1">
    <citation type="journal article" date="2014" name="PLoS ONE">
        <title>Genome Information of Methylobacterium oryzae, a Plant-Probiotic Methylotroph in the Phyllosphere.</title>
        <authorList>
            <person name="Kwak M.J."/>
            <person name="Jeong H."/>
            <person name="Madhaiyan M."/>
            <person name="Lee Y."/>
            <person name="Sa T.M."/>
            <person name="Oh T.K."/>
            <person name="Kim J.F."/>
        </authorList>
    </citation>
    <scope>NUCLEOTIDE SEQUENCE [LARGE SCALE GENOMIC DNA]</scope>
    <source>
        <strain evidence="1 2">CBMB20</strain>
    </source>
</reference>
<dbReference type="RefSeq" id="WP_338037312.1">
    <property type="nucleotide sequence ID" value="NZ_CP003811.1"/>
</dbReference>
<name>A0A089PZZ0_9HYPH</name>
<dbReference type="KEGG" id="mor:MOC_0144"/>
<evidence type="ECO:0000313" key="1">
    <source>
        <dbReference type="EMBL" id="AIQ87899.1"/>
    </source>
</evidence>
<dbReference type="Proteomes" id="UP000029492">
    <property type="component" value="Chromosome"/>
</dbReference>
<organism evidence="1 2">
    <name type="scientific">Methylobacterium oryzae CBMB20</name>
    <dbReference type="NCBI Taxonomy" id="693986"/>
    <lineage>
        <taxon>Bacteria</taxon>
        <taxon>Pseudomonadati</taxon>
        <taxon>Pseudomonadota</taxon>
        <taxon>Alphaproteobacteria</taxon>
        <taxon>Hyphomicrobiales</taxon>
        <taxon>Methylobacteriaceae</taxon>
        <taxon>Methylobacterium</taxon>
    </lineage>
</organism>
<sequence length="185" mass="20159">MLGSGLLDDVPLDDLARLFDRIGLVDAVHPWPARLAARRYPNVALVTAEISAGLAGSWADLCTGADLIVSANVLSQLPIVPIEAHEARGRAAPPLLGAHLVETHLKALDTLAGRVERVCLITDAVQRAEDRSRRFTDSLDMLFGSELPPTKAAWDWELGPFGASGRRHRLIHRVQACPDWKTVPR</sequence>
<dbReference type="STRING" id="693986.MOC_0144"/>
<dbReference type="AlphaFoldDB" id="A0A089PZZ0"/>
<keyword evidence="2" id="KW-1185">Reference proteome</keyword>
<evidence type="ECO:0000313" key="2">
    <source>
        <dbReference type="Proteomes" id="UP000029492"/>
    </source>
</evidence>
<dbReference type="eggNOG" id="ENOG5032TIY">
    <property type="taxonomic scope" value="Bacteria"/>
</dbReference>
<protein>
    <submittedName>
        <fullName evidence="1">Protein of unassigned function</fullName>
    </submittedName>
</protein>
<accession>A0A089PZZ0</accession>
<gene>
    <name evidence="1" type="ORF">MOC_0144</name>
</gene>
<dbReference type="EMBL" id="CP003811">
    <property type="protein sequence ID" value="AIQ87899.1"/>
    <property type="molecule type" value="Genomic_DNA"/>
</dbReference>
<proteinExistence type="predicted"/>